<dbReference type="HOGENOM" id="CLU_2491478_0_0_9"/>
<dbReference type="EMBL" id="HG810019">
    <property type="protein sequence ID" value="CDN38015.1"/>
    <property type="molecule type" value="Genomic_DNA"/>
</dbReference>
<dbReference type="Proteomes" id="UP000030682">
    <property type="component" value="Unassembled WGS sequence"/>
</dbReference>
<protein>
    <submittedName>
        <fullName evidence="1">Uncharacterized protein</fullName>
    </submittedName>
</protein>
<proteinExistence type="predicted"/>
<organism evidence="1">
    <name type="scientific">Bacillus thuringiensis DB27</name>
    <dbReference type="NCBI Taxonomy" id="1431339"/>
    <lineage>
        <taxon>Bacteria</taxon>
        <taxon>Bacillati</taxon>
        <taxon>Bacillota</taxon>
        <taxon>Bacilli</taxon>
        <taxon>Bacillales</taxon>
        <taxon>Bacillaceae</taxon>
        <taxon>Bacillus</taxon>
        <taxon>Bacillus cereus group</taxon>
    </lineage>
</organism>
<accession>W8Z5X8</accession>
<sequence>MNGVLSASKLMKASEVVKRCAEMRKSPAVNLANAQETWNYVNLQKRIFPEVRICDEDDFTVVHVLDGKIVFPQDWVEMEKKMNEVN</sequence>
<name>W8Z5X8_BACTU</name>
<gene>
    <name evidence="1" type="ORF">BTDB27_004357</name>
</gene>
<dbReference type="AlphaFoldDB" id="W8Z5X8"/>
<reference evidence="1" key="2">
    <citation type="submission" date="2014-01" db="EMBL/GenBank/DDBJ databases">
        <authorList>
            <person name="Aslett M."/>
        </authorList>
    </citation>
    <scope>NUCLEOTIDE SEQUENCE [LARGE SCALE GENOMIC DNA]</scope>
    <source>
        <strain evidence="1">DB27</strain>
    </source>
</reference>
<evidence type="ECO:0000313" key="1">
    <source>
        <dbReference type="EMBL" id="CDN38015.1"/>
    </source>
</evidence>
<reference evidence="1" key="1">
    <citation type="submission" date="2014-01" db="EMBL/GenBank/DDBJ databases">
        <title>Draft genome sequence of highly nematicidal Bacillus thuringiensis DB27.</title>
        <authorList>
            <person name="Iatsenko I."/>
            <person name="Pickard D."/>
            <person name="Corton C."/>
            <person name="Dougan G."/>
            <person name="Sommer R.J."/>
        </authorList>
    </citation>
    <scope>NUCLEOTIDE SEQUENCE [LARGE SCALE GENOMIC DNA]</scope>
    <source>
        <strain evidence="1">DB27</strain>
    </source>
</reference>